<dbReference type="GO" id="GO:0005737">
    <property type="term" value="C:cytoplasm"/>
    <property type="evidence" value="ECO:0007669"/>
    <property type="project" value="UniProtKB-SubCell"/>
</dbReference>
<dbReference type="GO" id="GO:0002143">
    <property type="term" value="P:tRNA wobble position uridine thiolation"/>
    <property type="evidence" value="ECO:0007669"/>
    <property type="project" value="TreeGrafter"/>
</dbReference>
<dbReference type="EMBL" id="RIZG01000001">
    <property type="protein sequence ID" value="RNF53114.1"/>
    <property type="molecule type" value="Genomic_DNA"/>
</dbReference>
<dbReference type="InterPro" id="IPR025526">
    <property type="entry name" value="DsrC-like_dom_sf"/>
</dbReference>
<gene>
    <name evidence="5" type="primary">tusE</name>
    <name evidence="5" type="ORF">EBI00_02230</name>
</gene>
<dbReference type="PANTHER" id="PTHR37010">
    <property type="entry name" value="SULFURTRANSFERASE TUSE"/>
    <property type="match status" value="1"/>
</dbReference>
<evidence type="ECO:0000256" key="4">
    <source>
        <dbReference type="PIRSR" id="PIRSR006223-50"/>
    </source>
</evidence>
<accession>A0A3M8QDW1</accession>
<name>A0A3M8QDW1_9GAMM</name>
<sequence length="107" mass="12010">MPTHLDTPLDEEGYLLNLQDWTPALAEQLAKELDLELTDAHWEIIYLLRDFYQEFEVSPAMRPLVKAVSKTLGTEKGRSIYLMTLFPGSPPKLAAKIAGLPKPANCL</sequence>
<reference evidence="5 6" key="1">
    <citation type="journal article" date="2012" name="Int. J. Syst. Evol. Microbiol.">
        <title>Marinomonas hwangdonensis sp. nov., isolated from seawater.</title>
        <authorList>
            <person name="Jung Y.T."/>
            <person name="Oh T.K."/>
            <person name="Yoon J.H."/>
        </authorList>
    </citation>
    <scope>NUCLEOTIDE SEQUENCE [LARGE SCALE GENOMIC DNA]</scope>
    <source>
        <strain evidence="5 6">HDW-15</strain>
    </source>
</reference>
<dbReference type="PIRSF" id="PIRSF006223">
    <property type="entry name" value="DsrC_TusE"/>
    <property type="match status" value="1"/>
</dbReference>
<dbReference type="InterPro" id="IPR042072">
    <property type="entry name" value="DsrC-like_C"/>
</dbReference>
<comment type="similarity">
    <text evidence="3">Belongs to the dsrC/tusE family.</text>
</comment>
<evidence type="ECO:0000256" key="3">
    <source>
        <dbReference type="PIRNR" id="PIRNR006223"/>
    </source>
</evidence>
<comment type="function">
    <text evidence="3">Part of a sulfur-relay system.</text>
</comment>
<keyword evidence="3" id="KW-0808">Transferase</keyword>
<dbReference type="AlphaFoldDB" id="A0A3M8QDW1"/>
<dbReference type="EC" id="2.8.1.-" evidence="3"/>
<keyword evidence="2" id="KW-0963">Cytoplasm</keyword>
<dbReference type="Proteomes" id="UP000280507">
    <property type="component" value="Unassembled WGS sequence"/>
</dbReference>
<evidence type="ECO:0000313" key="6">
    <source>
        <dbReference type="Proteomes" id="UP000280507"/>
    </source>
</evidence>
<evidence type="ECO:0000313" key="5">
    <source>
        <dbReference type="EMBL" id="RNF53114.1"/>
    </source>
</evidence>
<comment type="subcellular location">
    <subcellularLocation>
        <location evidence="1">Cytoplasm</location>
    </subcellularLocation>
</comment>
<proteinExistence type="inferred from homology"/>
<evidence type="ECO:0000256" key="2">
    <source>
        <dbReference type="ARBA" id="ARBA00022490"/>
    </source>
</evidence>
<dbReference type="PANTHER" id="PTHR37010:SF1">
    <property type="entry name" value="SULFURTRANSFERASE TUSE"/>
    <property type="match status" value="1"/>
</dbReference>
<keyword evidence="6" id="KW-1185">Reference proteome</keyword>
<dbReference type="OrthoDB" id="9786347at2"/>
<feature type="active site" description="Cysteine persulfide intermediate" evidence="4">
    <location>
        <position position="106"/>
    </location>
</feature>
<evidence type="ECO:0000256" key="1">
    <source>
        <dbReference type="ARBA" id="ARBA00004496"/>
    </source>
</evidence>
<dbReference type="Gene3D" id="1.10.10.370">
    <property type="entry name" value="DsrC-like protein, C-terminal domain"/>
    <property type="match status" value="1"/>
</dbReference>
<dbReference type="Pfam" id="PF04358">
    <property type="entry name" value="DsrC"/>
    <property type="match status" value="1"/>
</dbReference>
<dbReference type="SUPFAM" id="SSF69721">
    <property type="entry name" value="DsrC, the gamma subunit of dissimilatory sulfite reductase"/>
    <property type="match status" value="1"/>
</dbReference>
<organism evidence="5 6">
    <name type="scientific">Marinomonas hwangdonensis</name>
    <dbReference type="NCBI Taxonomy" id="1053647"/>
    <lineage>
        <taxon>Bacteria</taxon>
        <taxon>Pseudomonadati</taxon>
        <taxon>Pseudomonadota</taxon>
        <taxon>Gammaproteobacteria</taxon>
        <taxon>Oceanospirillales</taxon>
        <taxon>Oceanospirillaceae</taxon>
        <taxon>Marinomonas</taxon>
    </lineage>
</organism>
<dbReference type="Gene3D" id="3.30.1420.10">
    <property type="match status" value="1"/>
</dbReference>
<dbReference type="InterPro" id="IPR043163">
    <property type="entry name" value="DsrC-like_N"/>
</dbReference>
<dbReference type="InterPro" id="IPR007453">
    <property type="entry name" value="DsrC/TusE"/>
</dbReference>
<comment type="caution">
    <text evidence="5">The sequence shown here is derived from an EMBL/GenBank/DDBJ whole genome shotgun (WGS) entry which is preliminary data.</text>
</comment>
<protein>
    <recommendedName>
        <fullName evidence="3">Sulfurtransferase</fullName>
        <ecNumber evidence="3">2.8.1.-</ecNumber>
    </recommendedName>
</protein>
<dbReference type="NCBIfam" id="TIGR03342">
    <property type="entry name" value="dsrC_tusE_dsvC"/>
    <property type="match status" value="1"/>
</dbReference>
<dbReference type="GO" id="GO:0016740">
    <property type="term" value="F:transferase activity"/>
    <property type="evidence" value="ECO:0007669"/>
    <property type="project" value="UniProtKB-KW"/>
</dbReference>
<dbReference type="GO" id="GO:0097163">
    <property type="term" value="F:sulfur carrier activity"/>
    <property type="evidence" value="ECO:0007669"/>
    <property type="project" value="TreeGrafter"/>
</dbReference>